<dbReference type="PANTHER" id="PTHR42673">
    <property type="entry name" value="MALEYLACETOACETATE ISOMERASE"/>
    <property type="match status" value="1"/>
</dbReference>
<dbReference type="AlphaFoldDB" id="A0A6S8BKC6"/>
<dbReference type="GO" id="GO:0016034">
    <property type="term" value="F:maleylacetoacetate isomerase activity"/>
    <property type="evidence" value="ECO:0007669"/>
    <property type="project" value="TreeGrafter"/>
</dbReference>
<dbReference type="GO" id="GO:0004364">
    <property type="term" value="F:glutathione transferase activity"/>
    <property type="evidence" value="ECO:0007669"/>
    <property type="project" value="TreeGrafter"/>
</dbReference>
<sequence length="245" mass="27391">MSLLLGQLNVIGRHFSAMAAPAVASTILHGFPTSSTSVLTRFALHLRGIEFEEQTMEVKTRSDGMPDAVGQKPYLEAEGRRIEQPGAIFNYINELHVPGQKSLLPDDLSARAMSRKLATMASTEIAPFGYYRVDRFLIEELKVDKNGLDKWKTHWLEHGFSELEKVLSDPQAMCLDNACIVPKHGTYLVGDSPTMADVFIQPLVHWSQTNPDLAQRVDLSPFPILKKTYENCLQLPAFQKAIPKL</sequence>
<dbReference type="InterPro" id="IPR040079">
    <property type="entry name" value="Glutathione_S-Trfase"/>
</dbReference>
<gene>
    <name evidence="3" type="ORF">ALAG00032_LOCUS5732</name>
    <name evidence="4" type="ORF">ALAG00032_LOCUS5735</name>
    <name evidence="5" type="ORF">ALAG00032_LOCUS5737</name>
</gene>
<dbReference type="InterPro" id="IPR036249">
    <property type="entry name" value="Thioredoxin-like_sf"/>
</dbReference>
<dbReference type="GO" id="GO:0006749">
    <property type="term" value="P:glutathione metabolic process"/>
    <property type="evidence" value="ECO:0007669"/>
    <property type="project" value="TreeGrafter"/>
</dbReference>
<dbReference type="SUPFAM" id="SSF47616">
    <property type="entry name" value="GST C-terminal domain-like"/>
    <property type="match status" value="1"/>
</dbReference>
<dbReference type="GO" id="GO:0006559">
    <property type="term" value="P:L-phenylalanine catabolic process"/>
    <property type="evidence" value="ECO:0007669"/>
    <property type="project" value="TreeGrafter"/>
</dbReference>
<dbReference type="PROSITE" id="PS50404">
    <property type="entry name" value="GST_NTER"/>
    <property type="match status" value="1"/>
</dbReference>
<evidence type="ECO:0000313" key="5">
    <source>
        <dbReference type="EMBL" id="CAE0364995.1"/>
    </source>
</evidence>
<evidence type="ECO:0000259" key="1">
    <source>
        <dbReference type="PROSITE" id="PS50404"/>
    </source>
</evidence>
<reference evidence="5" key="1">
    <citation type="submission" date="2021-01" db="EMBL/GenBank/DDBJ databases">
        <authorList>
            <person name="Corre E."/>
            <person name="Pelletier E."/>
            <person name="Niang G."/>
            <person name="Scheremetjew M."/>
            <person name="Finn R."/>
            <person name="Kale V."/>
            <person name="Holt S."/>
            <person name="Cochrane G."/>
            <person name="Meng A."/>
            <person name="Brown T."/>
            <person name="Cohen L."/>
        </authorList>
    </citation>
    <scope>NUCLEOTIDE SEQUENCE</scope>
    <source>
        <strain evidence="5">CCMP1510</strain>
    </source>
</reference>
<dbReference type="EMBL" id="HBIJ01008131">
    <property type="protein sequence ID" value="CAE0364990.1"/>
    <property type="molecule type" value="Transcribed_RNA"/>
</dbReference>
<dbReference type="Gene3D" id="1.20.1050.10">
    <property type="match status" value="1"/>
</dbReference>
<dbReference type="PANTHER" id="PTHR42673:SF4">
    <property type="entry name" value="MALEYLACETOACETATE ISOMERASE"/>
    <property type="match status" value="1"/>
</dbReference>
<dbReference type="PROSITE" id="PS50405">
    <property type="entry name" value="GST_CTER"/>
    <property type="match status" value="1"/>
</dbReference>
<evidence type="ECO:0000259" key="2">
    <source>
        <dbReference type="PROSITE" id="PS50405"/>
    </source>
</evidence>
<dbReference type="InterPro" id="IPR036282">
    <property type="entry name" value="Glutathione-S-Trfase_C_sf"/>
</dbReference>
<dbReference type="SUPFAM" id="SSF52833">
    <property type="entry name" value="Thioredoxin-like"/>
    <property type="match status" value="1"/>
</dbReference>
<evidence type="ECO:0000313" key="3">
    <source>
        <dbReference type="EMBL" id="CAE0364990.1"/>
    </source>
</evidence>
<feature type="domain" description="GST C-terminal" evidence="2">
    <location>
        <begin position="107"/>
        <end position="245"/>
    </location>
</feature>
<dbReference type="EMBL" id="HBIJ01008134">
    <property type="protein sequence ID" value="CAE0364993.1"/>
    <property type="molecule type" value="Transcribed_RNA"/>
</dbReference>
<dbReference type="EMBL" id="HBIJ01008136">
    <property type="protein sequence ID" value="CAE0364995.1"/>
    <property type="molecule type" value="Transcribed_RNA"/>
</dbReference>
<dbReference type="CDD" id="cd00570">
    <property type="entry name" value="GST_N_family"/>
    <property type="match status" value="1"/>
</dbReference>
<organism evidence="5">
    <name type="scientific">Aureoumbra lagunensis</name>
    <dbReference type="NCBI Taxonomy" id="44058"/>
    <lineage>
        <taxon>Eukaryota</taxon>
        <taxon>Sar</taxon>
        <taxon>Stramenopiles</taxon>
        <taxon>Ochrophyta</taxon>
        <taxon>Pelagophyceae</taxon>
        <taxon>Pelagomonadales</taxon>
        <taxon>Aureoumbra</taxon>
    </lineage>
</organism>
<evidence type="ECO:0000313" key="4">
    <source>
        <dbReference type="EMBL" id="CAE0364993.1"/>
    </source>
</evidence>
<proteinExistence type="predicted"/>
<dbReference type="InterPro" id="IPR004045">
    <property type="entry name" value="Glutathione_S-Trfase_N"/>
</dbReference>
<dbReference type="SFLD" id="SFLDS00019">
    <property type="entry name" value="Glutathione_Transferase_(cytos"/>
    <property type="match status" value="1"/>
</dbReference>
<name>A0A6S8BKC6_9STRA</name>
<protein>
    <recommendedName>
        <fullName evidence="6">Maleylacetoacetate isomerase</fullName>
    </recommendedName>
</protein>
<accession>A0A6S8BKC6</accession>
<evidence type="ECO:0008006" key="6">
    <source>
        <dbReference type="Google" id="ProtNLM"/>
    </source>
</evidence>
<dbReference type="Gene3D" id="3.40.30.10">
    <property type="entry name" value="Glutaredoxin"/>
    <property type="match status" value="1"/>
</dbReference>
<feature type="domain" description="GST N-terminal" evidence="1">
    <location>
        <begin position="24"/>
        <end position="100"/>
    </location>
</feature>
<dbReference type="InterPro" id="IPR010987">
    <property type="entry name" value="Glutathione-S-Trfase_C-like"/>
</dbReference>